<evidence type="ECO:0000256" key="5">
    <source>
        <dbReference type="ARBA" id="ARBA00023015"/>
    </source>
</evidence>
<dbReference type="GO" id="GO:0008270">
    <property type="term" value="F:zinc ion binding"/>
    <property type="evidence" value="ECO:0007669"/>
    <property type="project" value="UniProtKB-KW"/>
</dbReference>
<dbReference type="WBParaSite" id="scf7180000423413.g10910">
    <property type="protein sequence ID" value="scf7180000423413.g10910"/>
    <property type="gene ID" value="scf7180000423413.g10910"/>
</dbReference>
<dbReference type="InterPro" id="IPR036236">
    <property type="entry name" value="Znf_C2H2_sf"/>
</dbReference>
<accession>A0A915P2A5</accession>
<dbReference type="PANTHER" id="PTHR46481">
    <property type="entry name" value="ZINC FINGER BED DOMAIN-CONTAINING PROTEIN 4"/>
    <property type="match status" value="1"/>
</dbReference>
<evidence type="ECO:0000256" key="8">
    <source>
        <dbReference type="ARBA" id="ARBA00023242"/>
    </source>
</evidence>
<keyword evidence="6" id="KW-0238">DNA-binding</keyword>
<dbReference type="GO" id="GO:0046983">
    <property type="term" value="F:protein dimerization activity"/>
    <property type="evidence" value="ECO:0007669"/>
    <property type="project" value="InterPro"/>
</dbReference>
<feature type="region of interest" description="Disordered" evidence="9">
    <location>
        <begin position="93"/>
        <end position="113"/>
    </location>
</feature>
<reference evidence="13" key="1">
    <citation type="submission" date="2022-11" db="UniProtKB">
        <authorList>
            <consortium name="WormBaseParasite"/>
        </authorList>
    </citation>
    <scope>IDENTIFICATION</scope>
</reference>
<evidence type="ECO:0000256" key="3">
    <source>
        <dbReference type="ARBA" id="ARBA00022771"/>
    </source>
</evidence>
<dbReference type="GO" id="GO:0005634">
    <property type="term" value="C:nucleus"/>
    <property type="evidence" value="ECO:0007669"/>
    <property type="project" value="UniProtKB-SubCell"/>
</dbReference>
<keyword evidence="5" id="KW-0805">Transcription regulation</keyword>
<dbReference type="Pfam" id="PF05699">
    <property type="entry name" value="Dimer_Tnp_hAT"/>
    <property type="match status" value="1"/>
</dbReference>
<feature type="compositionally biased region" description="Acidic residues" evidence="9">
    <location>
        <begin position="12"/>
        <end position="25"/>
    </location>
</feature>
<comment type="subcellular location">
    <subcellularLocation>
        <location evidence="1">Nucleus</location>
    </subcellularLocation>
</comment>
<dbReference type="SUPFAM" id="SSF53098">
    <property type="entry name" value="Ribonuclease H-like"/>
    <property type="match status" value="1"/>
</dbReference>
<evidence type="ECO:0000256" key="4">
    <source>
        <dbReference type="ARBA" id="ARBA00022833"/>
    </source>
</evidence>
<dbReference type="Proteomes" id="UP000887560">
    <property type="component" value="Unplaced"/>
</dbReference>
<organism evidence="12 13">
    <name type="scientific">Meloidogyne floridensis</name>
    <dbReference type="NCBI Taxonomy" id="298350"/>
    <lineage>
        <taxon>Eukaryota</taxon>
        <taxon>Metazoa</taxon>
        <taxon>Ecdysozoa</taxon>
        <taxon>Nematoda</taxon>
        <taxon>Chromadorea</taxon>
        <taxon>Rhabditida</taxon>
        <taxon>Tylenchina</taxon>
        <taxon>Tylenchomorpha</taxon>
        <taxon>Tylenchoidea</taxon>
        <taxon>Meloidogynidae</taxon>
        <taxon>Meloidogyninae</taxon>
        <taxon>Meloidogyne</taxon>
    </lineage>
</organism>
<evidence type="ECO:0000256" key="1">
    <source>
        <dbReference type="ARBA" id="ARBA00004123"/>
    </source>
</evidence>
<proteinExistence type="predicted"/>
<evidence type="ECO:0000313" key="13">
    <source>
        <dbReference type="WBParaSite" id="scf7180000423413.g10910"/>
    </source>
</evidence>
<dbReference type="Pfam" id="PF02892">
    <property type="entry name" value="zf-BED"/>
    <property type="match status" value="1"/>
</dbReference>
<evidence type="ECO:0000313" key="12">
    <source>
        <dbReference type="Proteomes" id="UP000887560"/>
    </source>
</evidence>
<dbReference type="InterPro" id="IPR052035">
    <property type="entry name" value="ZnF_BED_domain_contain"/>
</dbReference>
<keyword evidence="3" id="KW-0863">Zinc-finger</keyword>
<evidence type="ECO:0000259" key="11">
    <source>
        <dbReference type="Pfam" id="PF05699"/>
    </source>
</evidence>
<keyword evidence="7" id="KW-0804">Transcription</keyword>
<dbReference type="InterPro" id="IPR008906">
    <property type="entry name" value="HATC_C_dom"/>
</dbReference>
<evidence type="ECO:0000256" key="7">
    <source>
        <dbReference type="ARBA" id="ARBA00023163"/>
    </source>
</evidence>
<evidence type="ECO:0000256" key="2">
    <source>
        <dbReference type="ARBA" id="ARBA00022723"/>
    </source>
</evidence>
<feature type="region of interest" description="Disordered" evidence="9">
    <location>
        <begin position="1"/>
        <end position="29"/>
    </location>
</feature>
<dbReference type="PANTHER" id="PTHR46481:SF9">
    <property type="entry name" value="ZINC FINGER BED DOMAIN-CONTAINING PROTEIN 1-LIKE"/>
    <property type="match status" value="1"/>
</dbReference>
<evidence type="ECO:0000256" key="6">
    <source>
        <dbReference type="ARBA" id="ARBA00023125"/>
    </source>
</evidence>
<keyword evidence="2" id="KW-0479">Metal-binding</keyword>
<evidence type="ECO:0000256" key="9">
    <source>
        <dbReference type="SAM" id="MobiDB-lite"/>
    </source>
</evidence>
<evidence type="ECO:0000259" key="10">
    <source>
        <dbReference type="Pfam" id="PF02892"/>
    </source>
</evidence>
<feature type="domain" description="BED-type" evidence="10">
    <location>
        <begin position="50"/>
        <end position="87"/>
    </location>
</feature>
<dbReference type="SUPFAM" id="SSF57667">
    <property type="entry name" value="beta-beta-alpha zinc fingers"/>
    <property type="match status" value="1"/>
</dbReference>
<keyword evidence="4" id="KW-0862">Zinc</keyword>
<feature type="domain" description="HAT C-terminal dimerisation" evidence="11">
    <location>
        <begin position="310"/>
        <end position="388"/>
    </location>
</feature>
<name>A0A915P2A5_9BILA</name>
<keyword evidence="12" id="KW-1185">Reference proteome</keyword>
<dbReference type="AlphaFoldDB" id="A0A915P2A5"/>
<protein>
    <submittedName>
        <fullName evidence="13">BED-type domain-containing protein</fullName>
    </submittedName>
</protein>
<dbReference type="InterPro" id="IPR012337">
    <property type="entry name" value="RNaseH-like_sf"/>
</dbReference>
<sequence length="391" mass="45262">MDSLNTNKNDSNESEEEEEVVVDSDSELHENLKSEKLELTEPANSFLRYYLFSRGDSKAKCRICSKKIGRKNGSTNGMDKHLSSRHNKLYKEFSEARTSKSSQKRKYSAEEESTSQKIMKQTILEQRALTLAYIECQELKLPDFELIKNLSLVLKPFDTFTKQLSKREESISSVLPVYRCLISVLIEKDSDNSLIKNFKRIVANGLKTRMANYEKKRFLIISTLIDPRYKNHPNVFDFADRIQNKAILQSEIEFIDNPELRSTDSGSHTEIANNQSNNPLTNFLMSNTNVDLDESLSLANNPLSLSIRDEIEAFFKSPTLDLEEEPLKYWKQNTDYMRIKQLVPRYLSPPSGTVESERTFSKLSEIYSQRRSNLSSEHAKQQLFLHFNFDD</sequence>
<keyword evidence="8" id="KW-0539">Nucleus</keyword>
<dbReference type="InterPro" id="IPR003656">
    <property type="entry name" value="Znf_BED"/>
</dbReference>
<dbReference type="GO" id="GO:0003677">
    <property type="term" value="F:DNA binding"/>
    <property type="evidence" value="ECO:0007669"/>
    <property type="project" value="UniProtKB-KW"/>
</dbReference>